<organism evidence="2 3">
    <name type="scientific">Podospora comata</name>
    <dbReference type="NCBI Taxonomy" id="48703"/>
    <lineage>
        <taxon>Eukaryota</taxon>
        <taxon>Fungi</taxon>
        <taxon>Dikarya</taxon>
        <taxon>Ascomycota</taxon>
        <taxon>Pezizomycotina</taxon>
        <taxon>Sordariomycetes</taxon>
        <taxon>Sordariomycetidae</taxon>
        <taxon>Sordariales</taxon>
        <taxon>Podosporaceae</taxon>
        <taxon>Podospora</taxon>
    </lineage>
</organism>
<protein>
    <recommendedName>
        <fullName evidence="4">Mucin</fullName>
    </recommendedName>
</protein>
<keyword evidence="3" id="KW-1185">Reference proteome</keyword>
<sequence length="783" mass="86898">MDSPDAPAITPGPAISKGTSPAAPNGLMALALEPPGQSAVDDMPWLITEARAAHVSSPFLEEPSTPPTRLSFDHSNFSLQLPFFNSISNTDRHSADALAANDPRQPIATHTKSHLLTSTFFLSPSASTSSLWSCGDHREDGDEGGQTQITMPGPIPETDLIRFSPPPASYYTSASPRPHIRSRSATGKHERSASPLFSRWTRRQQRPQSQSNGQLSKLSGPGRASMDGYLRNNHRRPGHSRSNSIQKRQPQAVVPQMTREEFEALPVAIQRKYFSTLERLRFAQESGLVDGISQHYDDIAKGFRRRKARQDRSNSEQIVRHIRRGSVIESHFSGSNSSDPYTTRSDTTQETELSREKQVLLARRLRASVILDAADEAVYKLNRQASRRNLTTGVDSLPSPLSPVRHSMDSHRGLRGPVDQADDTRVPQSFIDSFRWLDEEEDLDLRLFLDDYHAGLREGMPAAKQRPSFRRHLSISKIPFGRTSLSSTSRPATKDANTSPTSPNYYPPASGSSSPVSHSRRKSRTLSLITPKHAPQQSITAIDPAAAHYQDPEARLKLRVYLASPQKFDEAVEFGFPAADVLSRGTTPESDGDVATCRQSRQKLADDPSNLQSFLADEDEDENISLNSDPDSLADPESPKTPESFENRPGGLRPARFASPDIAQHARVRTPEVGNYAQAPVSSREMTLRMTLTRPDLRAHEDEIYGWQQRQQQQSYQQHARRPTGGASGSVPPAEGGRTVGSREGVTPKESMDWSKFDGVDHWNPNGTEKGVMKRIWNRMRRN</sequence>
<evidence type="ECO:0000256" key="1">
    <source>
        <dbReference type="SAM" id="MobiDB-lite"/>
    </source>
</evidence>
<feature type="compositionally biased region" description="Polar residues" evidence="1">
    <location>
        <begin position="483"/>
        <end position="501"/>
    </location>
</feature>
<feature type="region of interest" description="Disordered" evidence="1">
    <location>
        <begin position="619"/>
        <end position="656"/>
    </location>
</feature>
<gene>
    <name evidence="2" type="ORF">PODCO_113100</name>
</gene>
<proteinExistence type="predicted"/>
<feature type="compositionally biased region" description="Low complexity" evidence="1">
    <location>
        <begin position="708"/>
        <end position="718"/>
    </location>
</feature>
<feature type="region of interest" description="Disordered" evidence="1">
    <location>
        <begin position="391"/>
        <end position="423"/>
    </location>
</feature>
<reference evidence="2" key="1">
    <citation type="submission" date="2018-02" db="EMBL/GenBank/DDBJ databases">
        <authorList>
            <person name="Silar P."/>
        </authorList>
    </citation>
    <scope>NUCLEOTIDE SEQUENCE [LARGE SCALE GENOMIC DNA]</scope>
    <source>
        <strain evidence="2">T</strain>
    </source>
</reference>
<evidence type="ECO:0000313" key="3">
    <source>
        <dbReference type="Proteomes" id="UP000280685"/>
    </source>
</evidence>
<feature type="compositionally biased region" description="Polar residues" evidence="1">
    <location>
        <begin position="332"/>
        <end position="351"/>
    </location>
</feature>
<feature type="compositionally biased region" description="Basic and acidic residues" evidence="1">
    <location>
        <begin position="637"/>
        <end position="646"/>
    </location>
</feature>
<name>A0ABY6RX37_PODCO</name>
<feature type="region of interest" description="Disordered" evidence="1">
    <location>
        <begin position="306"/>
        <end position="355"/>
    </location>
</feature>
<feature type="region of interest" description="Disordered" evidence="1">
    <location>
        <begin position="131"/>
        <end position="255"/>
    </location>
</feature>
<feature type="compositionally biased region" description="Polar residues" evidence="1">
    <location>
        <begin position="206"/>
        <end position="217"/>
    </location>
</feature>
<feature type="region of interest" description="Disordered" evidence="1">
    <location>
        <begin position="708"/>
        <end position="783"/>
    </location>
</feature>
<feature type="region of interest" description="Disordered" evidence="1">
    <location>
        <begin position="1"/>
        <end position="27"/>
    </location>
</feature>
<feature type="compositionally biased region" description="Basic and acidic residues" evidence="1">
    <location>
        <begin position="746"/>
        <end position="761"/>
    </location>
</feature>
<accession>A0ABY6RX37</accession>
<evidence type="ECO:0000313" key="2">
    <source>
        <dbReference type="EMBL" id="VBB72892.1"/>
    </source>
</evidence>
<feature type="compositionally biased region" description="Low complexity" evidence="1">
    <location>
        <begin position="502"/>
        <end position="517"/>
    </location>
</feature>
<feature type="compositionally biased region" description="Polar residues" evidence="1">
    <location>
        <begin position="240"/>
        <end position="249"/>
    </location>
</feature>
<dbReference type="Proteomes" id="UP000280685">
    <property type="component" value="Chromosome 1"/>
</dbReference>
<feature type="region of interest" description="Disordered" evidence="1">
    <location>
        <begin position="480"/>
        <end position="538"/>
    </location>
</feature>
<dbReference type="EMBL" id="LR026964">
    <property type="protein sequence ID" value="VBB72892.1"/>
    <property type="molecule type" value="Genomic_DNA"/>
</dbReference>
<evidence type="ECO:0008006" key="4">
    <source>
        <dbReference type="Google" id="ProtNLM"/>
    </source>
</evidence>